<sequence length="169" mass="19037">MNERIGCLQCTDIGVTYGDQDRRRVADVALPPKDTCCAQAANGYCLVAECDATDIGFCEAKTRCEARGLPMASQELYNNYSLIGDPTLLGTNQIYFWANIHRGEDLVWRWMPSMDPMGDVFFVNALRPDHDCAEMRVENNTMNFYSISCFENDEECALCYDPQTNLPAC</sequence>
<dbReference type="KEGG" id="hazt:108665056"/>
<protein>
    <submittedName>
        <fullName evidence="2">Uncharacterized protein LOC108665056</fullName>
    </submittedName>
</protein>
<keyword evidence="1" id="KW-1185">Reference proteome</keyword>
<evidence type="ECO:0000313" key="2">
    <source>
        <dbReference type="RefSeq" id="XP_047741102.1"/>
    </source>
</evidence>
<name>A0A979FXD5_HYAAZ</name>
<accession>A0A979FXD5</accession>
<dbReference type="OrthoDB" id="6400743at2759"/>
<gene>
    <name evidence="2" type="primary">LOC108665056</name>
</gene>
<dbReference type="RefSeq" id="XP_047741102.1">
    <property type="nucleotide sequence ID" value="XM_047885146.1"/>
</dbReference>
<dbReference type="AlphaFoldDB" id="A0A979FXD5"/>
<evidence type="ECO:0000313" key="1">
    <source>
        <dbReference type="Proteomes" id="UP000694843"/>
    </source>
</evidence>
<organism evidence="1 2">
    <name type="scientific">Hyalella azteca</name>
    <name type="common">Amphipod</name>
    <dbReference type="NCBI Taxonomy" id="294128"/>
    <lineage>
        <taxon>Eukaryota</taxon>
        <taxon>Metazoa</taxon>
        <taxon>Ecdysozoa</taxon>
        <taxon>Arthropoda</taxon>
        <taxon>Crustacea</taxon>
        <taxon>Multicrustacea</taxon>
        <taxon>Malacostraca</taxon>
        <taxon>Eumalacostraca</taxon>
        <taxon>Peracarida</taxon>
        <taxon>Amphipoda</taxon>
        <taxon>Senticaudata</taxon>
        <taxon>Talitrida</taxon>
        <taxon>Talitroidea</taxon>
        <taxon>Hyalellidae</taxon>
        <taxon>Hyalella</taxon>
    </lineage>
</organism>
<dbReference type="GeneID" id="108665056"/>
<reference evidence="2" key="1">
    <citation type="submission" date="2025-08" db="UniProtKB">
        <authorList>
            <consortium name="RefSeq"/>
        </authorList>
    </citation>
    <scope>IDENTIFICATION</scope>
    <source>
        <tissue evidence="2">Whole organism</tissue>
    </source>
</reference>
<dbReference type="Proteomes" id="UP000694843">
    <property type="component" value="Unplaced"/>
</dbReference>
<proteinExistence type="predicted"/>